<protein>
    <submittedName>
        <fullName evidence="3">Type II toxin-antitoxin system VapC family toxin</fullName>
    </submittedName>
</protein>
<dbReference type="PANTHER" id="PTHR35901">
    <property type="entry name" value="RIBONUCLEASE VAPC3"/>
    <property type="match status" value="1"/>
</dbReference>
<proteinExistence type="predicted"/>
<reference evidence="3 4" key="1">
    <citation type="submission" date="2019-06" db="EMBL/GenBank/DDBJ databases">
        <title>The draft genome of Rhizobium smilacinae PTYR-5.</title>
        <authorList>
            <person name="Liu L."/>
            <person name="Li L."/>
            <person name="Zhang X."/>
        </authorList>
    </citation>
    <scope>NUCLEOTIDE SEQUENCE [LARGE SCALE GENOMIC DNA]</scope>
    <source>
        <strain evidence="3 4">PTYR-5</strain>
    </source>
</reference>
<dbReference type="RefSeq" id="WP_139679140.1">
    <property type="nucleotide sequence ID" value="NZ_VDMN01000009.1"/>
</dbReference>
<dbReference type="InterPro" id="IPR051619">
    <property type="entry name" value="TypeII_TA_RNase_PINc/VapC"/>
</dbReference>
<dbReference type="SUPFAM" id="SSF88723">
    <property type="entry name" value="PIN domain-like"/>
    <property type="match status" value="1"/>
</dbReference>
<evidence type="ECO:0000313" key="4">
    <source>
        <dbReference type="Proteomes" id="UP000311605"/>
    </source>
</evidence>
<accession>A0A5C4XBZ5</accession>
<name>A0A5C4XBZ5_9HYPH</name>
<dbReference type="Pfam" id="PF01850">
    <property type="entry name" value="PIN"/>
    <property type="match status" value="1"/>
</dbReference>
<dbReference type="InterPro" id="IPR044153">
    <property type="entry name" value="PIN_Pae0151-like"/>
</dbReference>
<dbReference type="InterPro" id="IPR029060">
    <property type="entry name" value="PIN-like_dom_sf"/>
</dbReference>
<evidence type="ECO:0000256" key="1">
    <source>
        <dbReference type="ARBA" id="ARBA00022842"/>
    </source>
</evidence>
<dbReference type="CDD" id="cd09873">
    <property type="entry name" value="PIN_Pae0151-like"/>
    <property type="match status" value="1"/>
</dbReference>
<dbReference type="Gene3D" id="3.40.50.1010">
    <property type="entry name" value="5'-nuclease"/>
    <property type="match status" value="1"/>
</dbReference>
<organism evidence="3 4">
    <name type="scientific">Aliirhizobium smilacinae</name>
    <dbReference type="NCBI Taxonomy" id="1395944"/>
    <lineage>
        <taxon>Bacteria</taxon>
        <taxon>Pseudomonadati</taxon>
        <taxon>Pseudomonadota</taxon>
        <taxon>Alphaproteobacteria</taxon>
        <taxon>Hyphomicrobiales</taxon>
        <taxon>Rhizobiaceae</taxon>
        <taxon>Aliirhizobium</taxon>
    </lineage>
</organism>
<dbReference type="PANTHER" id="PTHR35901:SF1">
    <property type="entry name" value="EXONUCLEASE VAPC9"/>
    <property type="match status" value="1"/>
</dbReference>
<gene>
    <name evidence="3" type="ORF">FHP24_25870</name>
</gene>
<sequence length="138" mass="14630">MSFVIDASMAAAWLQPEEFSDAAEAVIATIDAPCPIPSLFFFEIRNILAMSERRGRIAAGGALVNMERVRRLPLDDAGIGGDSYVLLLSANHSLSAYDAAYLALALNRSVPLATLDRKLAAAAREEGVAVLGPFAHGD</sequence>
<feature type="domain" description="PIN" evidence="2">
    <location>
        <begin position="4"/>
        <end position="124"/>
    </location>
</feature>
<evidence type="ECO:0000259" key="2">
    <source>
        <dbReference type="Pfam" id="PF01850"/>
    </source>
</evidence>
<dbReference type="InterPro" id="IPR002716">
    <property type="entry name" value="PIN_dom"/>
</dbReference>
<keyword evidence="1" id="KW-0460">Magnesium</keyword>
<comment type="caution">
    <text evidence="3">The sequence shown here is derived from an EMBL/GenBank/DDBJ whole genome shotgun (WGS) entry which is preliminary data.</text>
</comment>
<dbReference type="Proteomes" id="UP000311605">
    <property type="component" value="Unassembled WGS sequence"/>
</dbReference>
<dbReference type="AlphaFoldDB" id="A0A5C4XBZ5"/>
<dbReference type="OrthoDB" id="9798446at2"/>
<keyword evidence="4" id="KW-1185">Reference proteome</keyword>
<dbReference type="EMBL" id="VDMN01000009">
    <property type="protein sequence ID" value="TNM60240.1"/>
    <property type="molecule type" value="Genomic_DNA"/>
</dbReference>
<evidence type="ECO:0000313" key="3">
    <source>
        <dbReference type="EMBL" id="TNM60240.1"/>
    </source>
</evidence>